<reference evidence="1 2" key="1">
    <citation type="submission" date="2017-01" db="EMBL/GenBank/DDBJ databases">
        <authorList>
            <person name="Cao J.-M."/>
        </authorList>
    </citation>
    <scope>NUCLEOTIDE SEQUENCE [LARGE SCALE GENOMIC DNA]</scope>
    <source>
        <strain evidence="1 2">888-76</strain>
    </source>
</reference>
<name>A0A807LHE6_9ENTR</name>
<dbReference type="AlphaFoldDB" id="A0A807LHE6"/>
<sequence length="159" mass="17991">MTKKRVSLLIICLLAGLGFGYLYLMVTTHFRAAETCTAVVVVFNKDAQANLTLDFMYNRRTLSGIVSVSGRYRDPNHTEGTIRRDVAYTWVENKNTFHLLSTNINKVDNVESLPEDVIATVLPAFYVYPNRRVNYAIQPQGSSSFLFSVGKRPLFVCTR</sequence>
<keyword evidence="2" id="KW-1185">Reference proteome</keyword>
<dbReference type="RefSeq" id="WP_054803150.1">
    <property type="nucleotide sequence ID" value="NZ_CP019445.1"/>
</dbReference>
<gene>
    <name evidence="1" type="ORF">BWI95_13710</name>
</gene>
<accession>A0A807LHE6</accession>
<dbReference type="KEGG" id="kco:BWI95_13710"/>
<evidence type="ECO:0008006" key="3">
    <source>
        <dbReference type="Google" id="ProtNLM"/>
    </source>
</evidence>
<protein>
    <recommendedName>
        <fullName evidence="3">FidL</fullName>
    </recommendedName>
</protein>
<dbReference type="GeneID" id="77484345"/>
<evidence type="ECO:0000313" key="2">
    <source>
        <dbReference type="Proteomes" id="UP000187148"/>
    </source>
</evidence>
<evidence type="ECO:0000313" key="1">
    <source>
        <dbReference type="EMBL" id="APZ06026.1"/>
    </source>
</evidence>
<dbReference type="Proteomes" id="UP000187148">
    <property type="component" value="Chromosome"/>
</dbReference>
<dbReference type="EMBL" id="CP019445">
    <property type="protein sequence ID" value="APZ06026.1"/>
    <property type="molecule type" value="Genomic_DNA"/>
</dbReference>
<organism evidence="1 2">
    <name type="scientific">Kosakonia cowanii JCM 10956 = DSM 18146</name>
    <dbReference type="NCBI Taxonomy" id="1300165"/>
    <lineage>
        <taxon>Bacteria</taxon>
        <taxon>Pseudomonadati</taxon>
        <taxon>Pseudomonadota</taxon>
        <taxon>Gammaproteobacteria</taxon>
        <taxon>Enterobacterales</taxon>
        <taxon>Enterobacteriaceae</taxon>
        <taxon>Kosakonia</taxon>
    </lineage>
</organism>
<proteinExistence type="predicted"/>